<gene>
    <name evidence="3" type="ORF">Sradi_4133300</name>
</gene>
<feature type="transmembrane region" description="Helical" evidence="1">
    <location>
        <begin position="108"/>
        <end position="134"/>
    </location>
</feature>
<dbReference type="Pfam" id="PF13966">
    <property type="entry name" value="zf-RVT"/>
    <property type="match status" value="1"/>
</dbReference>
<evidence type="ECO:0000313" key="3">
    <source>
        <dbReference type="EMBL" id="KAL0349841.1"/>
    </source>
</evidence>
<evidence type="ECO:0000259" key="2">
    <source>
        <dbReference type="Pfam" id="PF13966"/>
    </source>
</evidence>
<reference evidence="3" key="2">
    <citation type="journal article" date="2024" name="Plant">
        <title>Genomic evolution and insights into agronomic trait innovations of Sesamum species.</title>
        <authorList>
            <person name="Miao H."/>
            <person name="Wang L."/>
            <person name="Qu L."/>
            <person name="Liu H."/>
            <person name="Sun Y."/>
            <person name="Le M."/>
            <person name="Wang Q."/>
            <person name="Wei S."/>
            <person name="Zheng Y."/>
            <person name="Lin W."/>
            <person name="Duan Y."/>
            <person name="Cao H."/>
            <person name="Xiong S."/>
            <person name="Wang X."/>
            <person name="Wei L."/>
            <person name="Li C."/>
            <person name="Ma Q."/>
            <person name="Ju M."/>
            <person name="Zhao R."/>
            <person name="Li G."/>
            <person name="Mu C."/>
            <person name="Tian Q."/>
            <person name="Mei H."/>
            <person name="Zhang T."/>
            <person name="Gao T."/>
            <person name="Zhang H."/>
        </authorList>
    </citation>
    <scope>NUCLEOTIDE SEQUENCE</scope>
    <source>
        <strain evidence="3">G02</strain>
    </source>
</reference>
<organism evidence="3">
    <name type="scientific">Sesamum radiatum</name>
    <name type="common">Black benniseed</name>
    <dbReference type="NCBI Taxonomy" id="300843"/>
    <lineage>
        <taxon>Eukaryota</taxon>
        <taxon>Viridiplantae</taxon>
        <taxon>Streptophyta</taxon>
        <taxon>Embryophyta</taxon>
        <taxon>Tracheophyta</taxon>
        <taxon>Spermatophyta</taxon>
        <taxon>Magnoliopsida</taxon>
        <taxon>eudicotyledons</taxon>
        <taxon>Gunneridae</taxon>
        <taxon>Pentapetalae</taxon>
        <taxon>asterids</taxon>
        <taxon>lamiids</taxon>
        <taxon>Lamiales</taxon>
        <taxon>Pedaliaceae</taxon>
        <taxon>Sesamum</taxon>
    </lineage>
</organism>
<keyword evidence="1" id="KW-0472">Membrane</keyword>
<dbReference type="InterPro" id="IPR026960">
    <property type="entry name" value="RVT-Znf"/>
</dbReference>
<keyword evidence="1" id="KW-0812">Transmembrane</keyword>
<name>A0AAW2P506_SESRA</name>
<protein>
    <recommendedName>
        <fullName evidence="2">Reverse transcriptase zinc-binding domain-containing protein</fullName>
    </recommendedName>
</protein>
<feature type="domain" description="Reverse transcriptase zinc-binding" evidence="2">
    <location>
        <begin position="139"/>
        <end position="202"/>
    </location>
</feature>
<sequence length="227" mass="26004">MLQGWAMTNLSHGGRLALIRSVLQATPLHLLQVIHRPKFVLTTIERIFNGFFRGSYNRRRHIHWSSWAKACFPVAEGGLGVRSLENYVQAFSMKLWWRFQSRSSLWSAYLHGCYVEICIGLLYLITVIIPRFGIDCVASRMWRSHSSSGLWYSCGQLFQDRIPVDARMKQKGFSFPSKCQCCEAEETISHLFVESMAVQGVWQHFAALFGLCLSDTFPVAIVCSIRM</sequence>
<dbReference type="AlphaFoldDB" id="A0AAW2P506"/>
<feature type="transmembrane region" description="Helical" evidence="1">
    <location>
        <begin position="201"/>
        <end position="225"/>
    </location>
</feature>
<dbReference type="PANTHER" id="PTHR33116">
    <property type="entry name" value="REVERSE TRANSCRIPTASE ZINC-BINDING DOMAIN-CONTAINING PROTEIN-RELATED-RELATED"/>
    <property type="match status" value="1"/>
</dbReference>
<reference evidence="3" key="1">
    <citation type="submission" date="2020-06" db="EMBL/GenBank/DDBJ databases">
        <authorList>
            <person name="Li T."/>
            <person name="Hu X."/>
            <person name="Zhang T."/>
            <person name="Song X."/>
            <person name="Zhang H."/>
            <person name="Dai N."/>
            <person name="Sheng W."/>
            <person name="Hou X."/>
            <person name="Wei L."/>
        </authorList>
    </citation>
    <scope>NUCLEOTIDE SEQUENCE</scope>
    <source>
        <strain evidence="3">G02</strain>
        <tissue evidence="3">Leaf</tissue>
    </source>
</reference>
<evidence type="ECO:0000256" key="1">
    <source>
        <dbReference type="SAM" id="Phobius"/>
    </source>
</evidence>
<accession>A0AAW2P506</accession>
<proteinExistence type="predicted"/>
<keyword evidence="1" id="KW-1133">Transmembrane helix</keyword>
<dbReference type="PANTHER" id="PTHR33116:SF84">
    <property type="entry name" value="RNA-DIRECTED DNA POLYMERASE"/>
    <property type="match status" value="1"/>
</dbReference>
<comment type="caution">
    <text evidence="3">The sequence shown here is derived from an EMBL/GenBank/DDBJ whole genome shotgun (WGS) entry which is preliminary data.</text>
</comment>
<dbReference type="EMBL" id="JACGWJ010000018">
    <property type="protein sequence ID" value="KAL0349841.1"/>
    <property type="molecule type" value="Genomic_DNA"/>
</dbReference>